<organism evidence="2">
    <name type="scientific">Albugo laibachii Nc14</name>
    <dbReference type="NCBI Taxonomy" id="890382"/>
    <lineage>
        <taxon>Eukaryota</taxon>
        <taxon>Sar</taxon>
        <taxon>Stramenopiles</taxon>
        <taxon>Oomycota</taxon>
        <taxon>Peronosporomycetes</taxon>
        <taxon>Albuginales</taxon>
        <taxon>Albuginaceae</taxon>
        <taxon>Albugo</taxon>
    </lineage>
</organism>
<reference evidence="2" key="2">
    <citation type="submission" date="2011-02" db="EMBL/GenBank/DDBJ databases">
        <authorList>
            <person name="MacLean D."/>
        </authorList>
    </citation>
    <scope>NUCLEOTIDE SEQUENCE</scope>
</reference>
<proteinExistence type="predicted"/>
<name>F0X159_9STRA</name>
<dbReference type="InterPro" id="IPR018289">
    <property type="entry name" value="MULE_transposase_dom"/>
</dbReference>
<feature type="domain" description="MULE transposase" evidence="1">
    <location>
        <begin position="505"/>
        <end position="597"/>
    </location>
</feature>
<dbReference type="InterPro" id="IPR052579">
    <property type="entry name" value="Zinc_finger_SWIM"/>
</dbReference>
<feature type="domain" description="MULE transposase" evidence="1">
    <location>
        <begin position="249"/>
        <end position="293"/>
    </location>
</feature>
<dbReference type="HOGENOM" id="CLU_382830_0_0_1"/>
<dbReference type="PANTHER" id="PTHR31569:SF4">
    <property type="entry name" value="SWIM-TYPE DOMAIN-CONTAINING PROTEIN"/>
    <property type="match status" value="1"/>
</dbReference>
<gene>
    <name evidence="2" type="primary">AlNc14C559G12152</name>
    <name evidence="2" type="ORF">ALNC14_136590</name>
</gene>
<dbReference type="AlphaFoldDB" id="F0X159"/>
<evidence type="ECO:0000313" key="2">
    <source>
        <dbReference type="EMBL" id="CCA27515.1"/>
    </source>
</evidence>
<reference evidence="2" key="1">
    <citation type="journal article" date="2011" name="PLoS Biol.">
        <title>Gene gain and loss during evolution of obligate parasitism in the white rust pathogen of Arabidopsis thaliana.</title>
        <authorList>
            <person name="Kemen E."/>
            <person name="Gardiner A."/>
            <person name="Schultz-Larsen T."/>
            <person name="Kemen A.C."/>
            <person name="Balmuth A.L."/>
            <person name="Robert-Seilaniantz A."/>
            <person name="Bailey K."/>
            <person name="Holub E."/>
            <person name="Studholme D.J."/>
            <person name="Maclean D."/>
            <person name="Jones J.D."/>
        </authorList>
    </citation>
    <scope>NUCLEOTIDE SEQUENCE</scope>
</reference>
<dbReference type="PANTHER" id="PTHR31569">
    <property type="entry name" value="SWIM-TYPE DOMAIN-CONTAINING PROTEIN"/>
    <property type="match status" value="1"/>
</dbReference>
<protein>
    <submittedName>
        <fullName evidence="2">Uncharacterized protein AlNc14C559G12152</fullName>
    </submittedName>
</protein>
<sequence length="723" mass="83395">MNVVQQENDRFFARASMKKNVNIEAAIKGYAVLTKSSYKLRDGRQVVHYKCDRGDVDRNRHGISEESIMRKGKGSVLVDCPSRGIGRQEKDSTWSFTVTCNEHNHEPSTSKNAHSTHMRISENHQEEIAGLFQSGLKARNIQTIMRERDPQLEIPKRKLWNLNQKHAIMKLDGRTPMDTLYATFKESGFEIDVQKDIDGNITHLFFAHPKNVELLRNNCDVLLLDCTYKSSKTRFPLLQVVENTMLYSTFSAALYNHLPKVFVIDRELALMDALQITFPSASILLCIWHIEKNVVAKCKPHFARKNNEEWKAFSNGWRTVAYSNTIEKFEENWKEFQITWSSTPRGEIFQEINLKISYYSLWKVSEQLEKARRPVNIDAKPCSFTFTTIWGIPCEHQLRRIVAEGRRLKLDDFDAHWHLNQIRSAQLPVADHPDSALPDLLEKKLKLEFFGDDIQQYRLLSDYLSKLRQNDHDVMLEMEDRQFNRMIIVFREGKQVFKSYAQCGICLDGTFLKNVSGGIPLIACVLNGNQQIQIVSMAIVSIVNEADWSFFLRNMGVMLPLRPSFILSDGAKELIPAVSSVYPSTYQFYCLRQLMENFNRKIRSVKLKNEGWGRAKTTSMAEYTQKAELLNQINPAALKWSQDVGVEKWSLAHRPCPRYGQVISNSVKSVNSSLRNTHKLPILDCIVTIERYVGSKWSKHGRKHCEWNVVSTVHEQPGREIVA</sequence>
<dbReference type="EMBL" id="FR824587">
    <property type="protein sequence ID" value="CCA27515.1"/>
    <property type="molecule type" value="Genomic_DNA"/>
</dbReference>
<accession>F0X159</accession>
<dbReference type="Pfam" id="PF10551">
    <property type="entry name" value="MULE"/>
    <property type="match status" value="2"/>
</dbReference>
<evidence type="ECO:0000259" key="1">
    <source>
        <dbReference type="Pfam" id="PF10551"/>
    </source>
</evidence>